<dbReference type="GeneID" id="84698562"/>
<dbReference type="AlphaFoldDB" id="A0AAD2IYT3"/>
<reference evidence="1 2" key="1">
    <citation type="submission" date="2015-09" db="EMBL/GenBank/DDBJ databases">
        <authorList>
            <consortium name="Pathogen Informatics"/>
        </authorList>
    </citation>
    <scope>NUCLEOTIDE SEQUENCE [LARGE SCALE GENOMIC DNA]</scope>
    <source>
        <strain evidence="1 2">2789STDY5608625</strain>
    </source>
</reference>
<dbReference type="Proteomes" id="UP000044098">
    <property type="component" value="Unassembled WGS sequence"/>
</dbReference>
<accession>A0AAD2IYT3</accession>
<name>A0AAD2IYT3_ACHAE</name>
<dbReference type="InterPro" id="IPR021430">
    <property type="entry name" value="DUF3079"/>
</dbReference>
<protein>
    <submittedName>
        <fullName evidence="1">Protein of uncharacterized function (DUF3079)</fullName>
    </submittedName>
</protein>
<sequence>MAKKFPLHPKHPERICWGCDRYCATDSMACGNGSGRTMHPAETLGDDWYTVGDWGFDDEDDKARDQVRAAEPASTH</sequence>
<organism evidence="1 2">
    <name type="scientific">Achromobacter aegrifaciens</name>
    <dbReference type="NCBI Taxonomy" id="1287736"/>
    <lineage>
        <taxon>Bacteria</taxon>
        <taxon>Pseudomonadati</taxon>
        <taxon>Pseudomonadota</taxon>
        <taxon>Betaproteobacteria</taxon>
        <taxon>Burkholderiales</taxon>
        <taxon>Alcaligenaceae</taxon>
        <taxon>Achromobacter</taxon>
    </lineage>
</organism>
<dbReference type="EMBL" id="CYTK01000003">
    <property type="protein sequence ID" value="CUI96901.1"/>
    <property type="molecule type" value="Genomic_DNA"/>
</dbReference>
<evidence type="ECO:0000313" key="2">
    <source>
        <dbReference type="Proteomes" id="UP000044098"/>
    </source>
</evidence>
<proteinExistence type="predicted"/>
<gene>
    <name evidence="1" type="ORF">ERS370000_02266</name>
</gene>
<comment type="caution">
    <text evidence="1">The sequence shown here is derived from an EMBL/GenBank/DDBJ whole genome shotgun (WGS) entry which is preliminary data.</text>
</comment>
<dbReference type="Pfam" id="PF11278">
    <property type="entry name" value="DUF3079"/>
    <property type="match status" value="1"/>
</dbReference>
<evidence type="ECO:0000313" key="1">
    <source>
        <dbReference type="EMBL" id="CUI96901.1"/>
    </source>
</evidence>
<dbReference type="RefSeq" id="WP_054453156.1">
    <property type="nucleotide sequence ID" value="NZ_CADIJY010000009.1"/>
</dbReference>